<feature type="compositionally biased region" description="Pro residues" evidence="1">
    <location>
        <begin position="57"/>
        <end position="71"/>
    </location>
</feature>
<organism evidence="2 3">
    <name type="scientific">Petrolisthes manimaculis</name>
    <dbReference type="NCBI Taxonomy" id="1843537"/>
    <lineage>
        <taxon>Eukaryota</taxon>
        <taxon>Metazoa</taxon>
        <taxon>Ecdysozoa</taxon>
        <taxon>Arthropoda</taxon>
        <taxon>Crustacea</taxon>
        <taxon>Multicrustacea</taxon>
        <taxon>Malacostraca</taxon>
        <taxon>Eumalacostraca</taxon>
        <taxon>Eucarida</taxon>
        <taxon>Decapoda</taxon>
        <taxon>Pleocyemata</taxon>
        <taxon>Anomura</taxon>
        <taxon>Galatheoidea</taxon>
        <taxon>Porcellanidae</taxon>
        <taxon>Petrolisthes</taxon>
    </lineage>
</organism>
<dbReference type="AlphaFoldDB" id="A0AAE1U167"/>
<dbReference type="EMBL" id="JAWZYT010002159">
    <property type="protein sequence ID" value="KAK4306243.1"/>
    <property type="molecule type" value="Genomic_DNA"/>
</dbReference>
<name>A0AAE1U167_9EUCA</name>
<feature type="region of interest" description="Disordered" evidence="1">
    <location>
        <begin position="1"/>
        <end position="24"/>
    </location>
</feature>
<feature type="region of interest" description="Disordered" evidence="1">
    <location>
        <begin position="42"/>
        <end position="83"/>
    </location>
</feature>
<dbReference type="Proteomes" id="UP001292094">
    <property type="component" value="Unassembled WGS sequence"/>
</dbReference>
<protein>
    <submittedName>
        <fullName evidence="2">Uncharacterized protein</fullName>
    </submittedName>
</protein>
<evidence type="ECO:0000256" key="1">
    <source>
        <dbReference type="SAM" id="MobiDB-lite"/>
    </source>
</evidence>
<evidence type="ECO:0000313" key="3">
    <source>
        <dbReference type="Proteomes" id="UP001292094"/>
    </source>
</evidence>
<proteinExistence type="predicted"/>
<keyword evidence="3" id="KW-1185">Reference proteome</keyword>
<comment type="caution">
    <text evidence="2">The sequence shown here is derived from an EMBL/GenBank/DDBJ whole genome shotgun (WGS) entry which is preliminary data.</text>
</comment>
<accession>A0AAE1U167</accession>
<reference evidence="2" key="1">
    <citation type="submission" date="2023-11" db="EMBL/GenBank/DDBJ databases">
        <title>Genome assemblies of two species of porcelain crab, Petrolisthes cinctipes and Petrolisthes manimaculis (Anomura: Porcellanidae).</title>
        <authorList>
            <person name="Angst P."/>
        </authorList>
    </citation>
    <scope>NUCLEOTIDE SEQUENCE</scope>
    <source>
        <strain evidence="2">PB745_02</strain>
        <tissue evidence="2">Gill</tissue>
    </source>
</reference>
<sequence length="135" mass="14681">MEVAGEGLGQKRQGRESEDEVGSALEGPIRWRVCSWRVAHLPHQGHAPPSTTHLSPMQPPTVSPLLRPPAAPHSQPLAPSPCRPTQPAPFTPCYLVPFPHYCLRPHPEYIPISLLPPTPCFGNTCSPRLPTATPP</sequence>
<evidence type="ECO:0000313" key="2">
    <source>
        <dbReference type="EMBL" id="KAK4306243.1"/>
    </source>
</evidence>
<gene>
    <name evidence="2" type="ORF">Pmani_021909</name>
</gene>